<reference evidence="2 3" key="1">
    <citation type="submission" date="2020-08" db="EMBL/GenBank/DDBJ databases">
        <title>Functional genomics of gut bacteria from endangered species of beetles.</title>
        <authorList>
            <person name="Carlos-Shanley C."/>
        </authorList>
    </citation>
    <scope>NUCLEOTIDE SEQUENCE [LARGE SCALE GENOMIC DNA]</scope>
    <source>
        <strain evidence="2 3">S00070</strain>
    </source>
</reference>
<feature type="compositionally biased region" description="Polar residues" evidence="1">
    <location>
        <begin position="261"/>
        <end position="274"/>
    </location>
</feature>
<keyword evidence="3" id="KW-1185">Reference proteome</keyword>
<feature type="compositionally biased region" description="Basic and acidic residues" evidence="1">
    <location>
        <begin position="236"/>
        <end position="246"/>
    </location>
</feature>
<dbReference type="RefSeq" id="WP_184128483.1">
    <property type="nucleotide sequence ID" value="NZ_JACHKT010000001.1"/>
</dbReference>
<dbReference type="Proteomes" id="UP000524404">
    <property type="component" value="Unassembled WGS sequence"/>
</dbReference>
<evidence type="ECO:0000313" key="3">
    <source>
        <dbReference type="Proteomes" id="UP000524404"/>
    </source>
</evidence>
<name>A0A841EE35_9BACT</name>
<feature type="compositionally biased region" description="Basic and acidic residues" evidence="1">
    <location>
        <begin position="152"/>
        <end position="163"/>
    </location>
</feature>
<dbReference type="AlphaFoldDB" id="A0A841EE35"/>
<feature type="compositionally biased region" description="Basic and acidic residues" evidence="1">
    <location>
        <begin position="286"/>
        <end position="300"/>
    </location>
</feature>
<feature type="compositionally biased region" description="Basic and acidic residues" evidence="1">
    <location>
        <begin position="202"/>
        <end position="222"/>
    </location>
</feature>
<feature type="region of interest" description="Disordered" evidence="1">
    <location>
        <begin position="33"/>
        <end position="65"/>
    </location>
</feature>
<sequence length="300" mass="34617">MKTKDEEKTILPEELSHLEEPLKEARAKIDAIDTQINNTRPDRGPQFAYRPPQYGSPQYGRVSDISQSNDSRIAGWNKEKAQIKDDFYKRLDEGLENVEPDKAKKIKEVVDYQLSDNKYKTGMEKEGQKQNGEPFDRIESIYYERYSFGKKKDVVVTEPDKNQATKSDGQTKSSDKEHVSQDDLPKDKDFADNANEMTVNAKDSEPSKSETKKEEPESKNTPERYMAQYAQPKSNEISEKTKDMTDKQNANQPDKSEMAKSETQSKNTPENFVTQYDYPQMNDFSENSKDIGMDKDRDRD</sequence>
<accession>A0A841EE35</accession>
<organism evidence="2 3">
    <name type="scientific">Arcicella rosea</name>
    <dbReference type="NCBI Taxonomy" id="502909"/>
    <lineage>
        <taxon>Bacteria</taxon>
        <taxon>Pseudomonadati</taxon>
        <taxon>Bacteroidota</taxon>
        <taxon>Cytophagia</taxon>
        <taxon>Cytophagales</taxon>
        <taxon>Flectobacillaceae</taxon>
        <taxon>Arcicella</taxon>
    </lineage>
</organism>
<dbReference type="EMBL" id="JACHKT010000001">
    <property type="protein sequence ID" value="MBB6001462.1"/>
    <property type="molecule type" value="Genomic_DNA"/>
</dbReference>
<evidence type="ECO:0000313" key="2">
    <source>
        <dbReference type="EMBL" id="MBB6001462.1"/>
    </source>
</evidence>
<feature type="region of interest" description="Disordered" evidence="1">
    <location>
        <begin position="152"/>
        <end position="300"/>
    </location>
</feature>
<protein>
    <submittedName>
        <fullName evidence="2">Uncharacterized protein</fullName>
    </submittedName>
</protein>
<gene>
    <name evidence="2" type="ORF">HNP25_000101</name>
</gene>
<feature type="compositionally biased region" description="Basic and acidic residues" evidence="1">
    <location>
        <begin position="173"/>
        <end position="191"/>
    </location>
</feature>
<evidence type="ECO:0000256" key="1">
    <source>
        <dbReference type="SAM" id="MobiDB-lite"/>
    </source>
</evidence>
<comment type="caution">
    <text evidence="2">The sequence shown here is derived from an EMBL/GenBank/DDBJ whole genome shotgun (WGS) entry which is preliminary data.</text>
</comment>
<proteinExistence type="predicted"/>